<gene>
    <name evidence="3" type="ORF">EDM52_21805</name>
</gene>
<dbReference type="GO" id="GO:0016758">
    <property type="term" value="F:hexosyltransferase activity"/>
    <property type="evidence" value="ECO:0007669"/>
    <property type="project" value="UniProtKB-ARBA"/>
</dbReference>
<evidence type="ECO:0000313" key="4">
    <source>
        <dbReference type="Proteomes" id="UP000282028"/>
    </source>
</evidence>
<keyword evidence="4" id="KW-1185">Reference proteome</keyword>
<proteinExistence type="inferred from homology"/>
<dbReference type="InterPro" id="IPR029044">
    <property type="entry name" value="Nucleotide-diphossugar_trans"/>
</dbReference>
<evidence type="ECO:0000256" key="1">
    <source>
        <dbReference type="ARBA" id="ARBA00006739"/>
    </source>
</evidence>
<organism evidence="3 4">
    <name type="scientific">Brevibacillus invocatus</name>
    <dbReference type="NCBI Taxonomy" id="173959"/>
    <lineage>
        <taxon>Bacteria</taxon>
        <taxon>Bacillati</taxon>
        <taxon>Bacillota</taxon>
        <taxon>Bacilli</taxon>
        <taxon>Bacillales</taxon>
        <taxon>Paenibacillaceae</taxon>
        <taxon>Brevibacillus</taxon>
    </lineage>
</organism>
<dbReference type="RefSeq" id="WP_122911040.1">
    <property type="nucleotide sequence ID" value="NZ_CBCSBE010000017.1"/>
</dbReference>
<dbReference type="Pfam" id="PF00535">
    <property type="entry name" value="Glycos_transf_2"/>
    <property type="match status" value="1"/>
</dbReference>
<dbReference type="CDD" id="cd00761">
    <property type="entry name" value="Glyco_tranf_GTA_type"/>
    <property type="match status" value="1"/>
</dbReference>
<evidence type="ECO:0000313" key="3">
    <source>
        <dbReference type="EMBL" id="RNB67800.1"/>
    </source>
</evidence>
<feature type="domain" description="Glycosyltransferase 2-like" evidence="2">
    <location>
        <begin position="10"/>
        <end position="181"/>
    </location>
</feature>
<dbReference type="Gene3D" id="3.90.550.10">
    <property type="entry name" value="Spore Coat Polysaccharide Biosynthesis Protein SpsA, Chain A"/>
    <property type="match status" value="1"/>
</dbReference>
<comment type="caution">
    <text evidence="3">The sequence shown here is derived from an EMBL/GenBank/DDBJ whole genome shotgun (WGS) entry which is preliminary data.</text>
</comment>
<dbReference type="AlphaFoldDB" id="A0A3M8BWI1"/>
<reference evidence="3 4" key="1">
    <citation type="submission" date="2018-10" db="EMBL/GenBank/DDBJ databases">
        <title>Phylogenomics of Brevibacillus.</title>
        <authorList>
            <person name="Dunlap C."/>
        </authorList>
    </citation>
    <scope>NUCLEOTIDE SEQUENCE [LARGE SCALE GENOMIC DNA]</scope>
    <source>
        <strain evidence="3 4">JCM 12215</strain>
    </source>
</reference>
<keyword evidence="3" id="KW-0808">Transferase</keyword>
<sequence>MSQRIDGMVSVVITNYNRALYLRECLDHIREQTYPNWEMIFIDDASTDDSVQVAREWHEQYRQVWSEDHRMVMHTLPRNIGFAGALNVGLYLARGEYIAIQDSDDYSHVNRLQRQVEFLQNHPEVELVGTNYYSFPSDAPMKRELANWLRYGDEIGKVYGRGGHCVCHGTILFRGRLFDQIGGPTRRITGAEDYEFIAKALNAKAKIENLPEPLYFYRLHNNQRSVQYYKRKESNDDK</sequence>
<dbReference type="SUPFAM" id="SSF53448">
    <property type="entry name" value="Nucleotide-diphospho-sugar transferases"/>
    <property type="match status" value="1"/>
</dbReference>
<protein>
    <submittedName>
        <fullName evidence="3">Glycosyltransferase family 2 protein</fullName>
    </submittedName>
</protein>
<name>A0A3M8BWI1_9BACL</name>
<dbReference type="InterPro" id="IPR001173">
    <property type="entry name" value="Glyco_trans_2-like"/>
</dbReference>
<dbReference type="OrthoDB" id="9815829at2"/>
<accession>A0A3M8BWI1</accession>
<dbReference type="Proteomes" id="UP000282028">
    <property type="component" value="Unassembled WGS sequence"/>
</dbReference>
<dbReference type="PANTHER" id="PTHR22916">
    <property type="entry name" value="GLYCOSYLTRANSFERASE"/>
    <property type="match status" value="1"/>
</dbReference>
<dbReference type="PANTHER" id="PTHR22916:SF3">
    <property type="entry name" value="UDP-GLCNAC:BETAGAL BETA-1,3-N-ACETYLGLUCOSAMINYLTRANSFERASE-LIKE PROTEIN 1"/>
    <property type="match status" value="1"/>
</dbReference>
<comment type="similarity">
    <text evidence="1">Belongs to the glycosyltransferase 2 family.</text>
</comment>
<dbReference type="EMBL" id="RHHR01000049">
    <property type="protein sequence ID" value="RNB67800.1"/>
    <property type="molecule type" value="Genomic_DNA"/>
</dbReference>
<evidence type="ECO:0000259" key="2">
    <source>
        <dbReference type="Pfam" id="PF00535"/>
    </source>
</evidence>